<keyword evidence="10 13" id="KW-0067">ATP-binding</keyword>
<evidence type="ECO:0000256" key="2">
    <source>
        <dbReference type="ARBA" id="ARBA00004870"/>
    </source>
</evidence>
<organism evidence="14 15">
    <name type="scientific">Rhizomicrobium palustre</name>
    <dbReference type="NCBI Taxonomy" id="189966"/>
    <lineage>
        <taxon>Bacteria</taxon>
        <taxon>Pseudomonadati</taxon>
        <taxon>Pseudomonadota</taxon>
        <taxon>Alphaproteobacteria</taxon>
        <taxon>Micropepsales</taxon>
        <taxon>Micropepsaceae</taxon>
        <taxon>Rhizomicrobium</taxon>
    </lineage>
</organism>
<dbReference type="PANTHER" id="PTHR42724:SF1">
    <property type="entry name" value="TETRAACYLDISACCHARIDE 4'-KINASE, MITOCHONDRIAL-RELATED"/>
    <property type="match status" value="1"/>
</dbReference>
<keyword evidence="7 13" id="KW-0808">Transferase</keyword>
<dbReference type="GO" id="GO:0009244">
    <property type="term" value="P:lipopolysaccharide core region biosynthetic process"/>
    <property type="evidence" value="ECO:0007669"/>
    <property type="project" value="TreeGrafter"/>
</dbReference>
<evidence type="ECO:0000256" key="13">
    <source>
        <dbReference type="HAMAP-Rule" id="MF_00409"/>
    </source>
</evidence>
<evidence type="ECO:0000256" key="7">
    <source>
        <dbReference type="ARBA" id="ARBA00022679"/>
    </source>
</evidence>
<evidence type="ECO:0000256" key="6">
    <source>
        <dbReference type="ARBA" id="ARBA00022556"/>
    </source>
</evidence>
<dbReference type="RefSeq" id="WP_167083414.1">
    <property type="nucleotide sequence ID" value="NZ_BAAADC010000001.1"/>
</dbReference>
<name>A0A846N049_9PROT</name>
<dbReference type="EMBL" id="JAASRM010000001">
    <property type="protein sequence ID" value="NIK89314.1"/>
    <property type="molecule type" value="Genomic_DNA"/>
</dbReference>
<evidence type="ECO:0000256" key="8">
    <source>
        <dbReference type="ARBA" id="ARBA00022741"/>
    </source>
</evidence>
<dbReference type="Pfam" id="PF02606">
    <property type="entry name" value="LpxK"/>
    <property type="match status" value="1"/>
</dbReference>
<dbReference type="SUPFAM" id="SSF52540">
    <property type="entry name" value="P-loop containing nucleoside triphosphate hydrolases"/>
    <property type="match status" value="1"/>
</dbReference>
<evidence type="ECO:0000256" key="4">
    <source>
        <dbReference type="ARBA" id="ARBA00016436"/>
    </source>
</evidence>
<proteinExistence type="inferred from homology"/>
<dbReference type="GO" id="GO:0005524">
    <property type="term" value="F:ATP binding"/>
    <property type="evidence" value="ECO:0007669"/>
    <property type="project" value="UniProtKB-UniRule"/>
</dbReference>
<keyword evidence="6 13" id="KW-0441">Lipid A biosynthesis</keyword>
<accession>A0A846N049</accession>
<comment type="similarity">
    <text evidence="13">Belongs to the LpxK family.</text>
</comment>
<dbReference type="GO" id="GO:0009245">
    <property type="term" value="P:lipid A biosynthetic process"/>
    <property type="evidence" value="ECO:0007669"/>
    <property type="project" value="UniProtKB-UniRule"/>
</dbReference>
<reference evidence="14 15" key="1">
    <citation type="submission" date="2020-03" db="EMBL/GenBank/DDBJ databases">
        <title>Genomic Encyclopedia of Type Strains, Phase IV (KMG-IV): sequencing the most valuable type-strain genomes for metagenomic binning, comparative biology and taxonomic classification.</title>
        <authorList>
            <person name="Goeker M."/>
        </authorList>
    </citation>
    <scope>NUCLEOTIDE SEQUENCE [LARGE SCALE GENOMIC DNA]</scope>
    <source>
        <strain evidence="14 15">DSM 19867</strain>
    </source>
</reference>
<dbReference type="InterPro" id="IPR027417">
    <property type="entry name" value="P-loop_NTPase"/>
</dbReference>
<evidence type="ECO:0000256" key="10">
    <source>
        <dbReference type="ARBA" id="ARBA00022840"/>
    </source>
</evidence>
<evidence type="ECO:0000313" key="15">
    <source>
        <dbReference type="Proteomes" id="UP000570514"/>
    </source>
</evidence>
<dbReference type="AlphaFoldDB" id="A0A846N049"/>
<gene>
    <name evidence="13" type="primary">lpxK</name>
    <name evidence="14" type="ORF">FHS83_002632</name>
</gene>
<dbReference type="GO" id="GO:0009029">
    <property type="term" value="F:lipid-A 4'-kinase activity"/>
    <property type="evidence" value="ECO:0007669"/>
    <property type="project" value="UniProtKB-UniRule"/>
</dbReference>
<comment type="pathway">
    <text evidence="2 13">Glycolipid biosynthesis; lipid IV(A) biosynthesis; lipid IV(A) from (3R)-3-hydroxytetradecanoyl-[acyl-carrier-protein] and UDP-N-acetyl-alpha-D-glucosamine: step 6/6.</text>
</comment>
<keyword evidence="5 13" id="KW-0444">Lipid biosynthesis</keyword>
<evidence type="ECO:0000256" key="3">
    <source>
        <dbReference type="ARBA" id="ARBA00012071"/>
    </source>
</evidence>
<dbReference type="UniPathway" id="UPA00359">
    <property type="reaction ID" value="UER00482"/>
</dbReference>
<comment type="function">
    <text evidence="1 13">Transfers the gamma-phosphate of ATP to the 4'-position of a tetraacyldisaccharide 1-phosphate intermediate (termed DS-1-P) to form tetraacyldisaccharide 1,4'-bis-phosphate (lipid IVA).</text>
</comment>
<evidence type="ECO:0000256" key="9">
    <source>
        <dbReference type="ARBA" id="ARBA00022777"/>
    </source>
</evidence>
<evidence type="ECO:0000256" key="5">
    <source>
        <dbReference type="ARBA" id="ARBA00022516"/>
    </source>
</evidence>
<keyword evidence="11 13" id="KW-0443">Lipid metabolism</keyword>
<dbReference type="HAMAP" id="MF_00409">
    <property type="entry name" value="LpxK"/>
    <property type="match status" value="1"/>
</dbReference>
<dbReference type="EC" id="2.7.1.130" evidence="3 13"/>
<evidence type="ECO:0000256" key="12">
    <source>
        <dbReference type="ARBA" id="ARBA00029757"/>
    </source>
</evidence>
<evidence type="ECO:0000256" key="1">
    <source>
        <dbReference type="ARBA" id="ARBA00002274"/>
    </source>
</evidence>
<dbReference type="PANTHER" id="PTHR42724">
    <property type="entry name" value="TETRAACYLDISACCHARIDE 4'-KINASE"/>
    <property type="match status" value="1"/>
</dbReference>
<evidence type="ECO:0000313" key="14">
    <source>
        <dbReference type="EMBL" id="NIK89314.1"/>
    </source>
</evidence>
<dbReference type="InterPro" id="IPR003758">
    <property type="entry name" value="LpxK"/>
</dbReference>
<feature type="binding site" evidence="13">
    <location>
        <begin position="55"/>
        <end position="62"/>
    </location>
    <ligand>
        <name>ATP</name>
        <dbReference type="ChEBI" id="CHEBI:30616"/>
    </ligand>
</feature>
<protein>
    <recommendedName>
        <fullName evidence="4 13">Tetraacyldisaccharide 4'-kinase</fullName>
        <ecNumber evidence="3 13">2.7.1.130</ecNumber>
    </recommendedName>
    <alternativeName>
        <fullName evidence="12 13">Lipid A 4'-kinase</fullName>
    </alternativeName>
</protein>
<keyword evidence="9 13" id="KW-0418">Kinase</keyword>
<keyword evidence="8 13" id="KW-0547">Nucleotide-binding</keyword>
<keyword evidence="15" id="KW-1185">Reference proteome</keyword>
<dbReference type="NCBIfam" id="TIGR00682">
    <property type="entry name" value="lpxK"/>
    <property type="match status" value="1"/>
</dbReference>
<comment type="caution">
    <text evidence="14">The sequence shown here is derived from an EMBL/GenBank/DDBJ whole genome shotgun (WGS) entry which is preliminary data.</text>
</comment>
<comment type="catalytic activity">
    <reaction evidence="13">
        <text>a lipid A disaccharide + ATP = a lipid IVA + ADP + H(+)</text>
        <dbReference type="Rhea" id="RHEA:67840"/>
        <dbReference type="ChEBI" id="CHEBI:15378"/>
        <dbReference type="ChEBI" id="CHEBI:30616"/>
        <dbReference type="ChEBI" id="CHEBI:176343"/>
        <dbReference type="ChEBI" id="CHEBI:176425"/>
        <dbReference type="ChEBI" id="CHEBI:456216"/>
        <dbReference type="EC" id="2.7.1.130"/>
    </reaction>
</comment>
<evidence type="ECO:0000256" key="11">
    <source>
        <dbReference type="ARBA" id="ARBA00023098"/>
    </source>
</evidence>
<dbReference type="GO" id="GO:0005886">
    <property type="term" value="C:plasma membrane"/>
    <property type="evidence" value="ECO:0007669"/>
    <property type="project" value="TreeGrafter"/>
</dbReference>
<dbReference type="Proteomes" id="UP000570514">
    <property type="component" value="Unassembled WGS sequence"/>
</dbReference>
<sequence length="323" mass="34328">MRAPDFWERNDIFAQIAVDALRPLGMFYALAGVIKAKRAKPHKLRVPVICVGNISVGGTGKTPIAIAVADAVIARGLNPFFLSRGYGGNLKGPLVVSKSHKAHEVGDEPLLLSRKAATVVSRNRAAGAELAVSRGADVVIMDDGHQNFALAKDLSIVVVDGAKGFGNREVLPAGPLREPALTGLARADAVVIAGEGSPDLPGFSGPVLRATIAPLRGQSLVGQRVFAFAGIGRPEKFYTTLTNLGAELVGREDFADHYAYTTQDLERLKAKARAAGATLFTTEKDFVRLSEQDRVDIEALPVSATIEPLPELDRLLDRAVIPV</sequence>